<dbReference type="GO" id="GO:0102965">
    <property type="term" value="F:alcohol-forming long-chain fatty acyl-CoA reductase activity"/>
    <property type="evidence" value="ECO:0007669"/>
    <property type="project" value="UniProtKB-EC"/>
</dbReference>
<accession>A0A251TI47</accession>
<dbReference type="Gramene" id="mRNA:HanXRQr2_Chr10g0443971">
    <property type="protein sequence ID" value="mRNA:HanXRQr2_Chr10g0443971"/>
    <property type="gene ID" value="HanXRQr2_Chr10g0443971"/>
</dbReference>
<evidence type="ECO:0000313" key="3">
    <source>
        <dbReference type="EMBL" id="OTG10808.1"/>
    </source>
</evidence>
<dbReference type="EMBL" id="CM007899">
    <property type="protein sequence ID" value="OTG10808.1"/>
    <property type="molecule type" value="Genomic_DNA"/>
</dbReference>
<dbReference type="EMBL" id="MNCJ02000325">
    <property type="protein sequence ID" value="KAF5786687.1"/>
    <property type="molecule type" value="Genomic_DNA"/>
</dbReference>
<dbReference type="EC" id="1.2.1.84" evidence="2"/>
<evidence type="ECO:0000313" key="4">
    <source>
        <dbReference type="Proteomes" id="UP000215914"/>
    </source>
</evidence>
<reference evidence="2 4" key="1">
    <citation type="journal article" date="2017" name="Nature">
        <title>The sunflower genome provides insights into oil metabolism, flowering and Asterid evolution.</title>
        <authorList>
            <person name="Badouin H."/>
            <person name="Gouzy J."/>
            <person name="Grassa C.J."/>
            <person name="Murat F."/>
            <person name="Staton S.E."/>
            <person name="Cottret L."/>
            <person name="Lelandais-Briere C."/>
            <person name="Owens G.L."/>
            <person name="Carrere S."/>
            <person name="Mayjonade B."/>
            <person name="Legrand L."/>
            <person name="Gill N."/>
            <person name="Kane N.C."/>
            <person name="Bowers J.E."/>
            <person name="Hubner S."/>
            <person name="Bellec A."/>
            <person name="Berard A."/>
            <person name="Berges H."/>
            <person name="Blanchet N."/>
            <person name="Boniface M.C."/>
            <person name="Brunel D."/>
            <person name="Catrice O."/>
            <person name="Chaidir N."/>
            <person name="Claudel C."/>
            <person name="Donnadieu C."/>
            <person name="Faraut T."/>
            <person name="Fievet G."/>
            <person name="Helmstetter N."/>
            <person name="King M."/>
            <person name="Knapp S.J."/>
            <person name="Lai Z."/>
            <person name="Le Paslier M.C."/>
            <person name="Lippi Y."/>
            <person name="Lorenzon L."/>
            <person name="Mandel J.R."/>
            <person name="Marage G."/>
            <person name="Marchand G."/>
            <person name="Marquand E."/>
            <person name="Bret-Mestries E."/>
            <person name="Morien E."/>
            <person name="Nambeesan S."/>
            <person name="Nguyen T."/>
            <person name="Pegot-Espagnet P."/>
            <person name="Pouilly N."/>
            <person name="Raftis F."/>
            <person name="Sallet E."/>
            <person name="Schiex T."/>
            <person name="Thomas J."/>
            <person name="Vandecasteele C."/>
            <person name="Vares D."/>
            <person name="Vear F."/>
            <person name="Vautrin S."/>
            <person name="Crespi M."/>
            <person name="Mangin B."/>
            <person name="Burke J.M."/>
            <person name="Salse J."/>
            <person name="Munos S."/>
            <person name="Vincourt P."/>
            <person name="Rieseberg L.H."/>
            <person name="Langlade N.B."/>
        </authorList>
    </citation>
    <scope>NUCLEOTIDE SEQUENCE [LARGE SCALE GENOMIC DNA]</scope>
    <source>
        <strain evidence="4">cv. SF193</strain>
        <tissue evidence="2">Leaves</tissue>
    </source>
</reference>
<dbReference type="InterPro" id="IPR033640">
    <property type="entry name" value="FAR_C"/>
</dbReference>
<evidence type="ECO:0000313" key="2">
    <source>
        <dbReference type="EMBL" id="KAF5786687.1"/>
    </source>
</evidence>
<protein>
    <submittedName>
        <fullName evidence="2">Alcohol-forming fatty acyl-CoA reductase</fullName>
        <ecNumber evidence="2">1.2.1.84</ecNumber>
    </submittedName>
    <submittedName>
        <fullName evidence="3">Putative fatty acyl-CoA reductase</fullName>
    </submittedName>
</protein>
<dbReference type="Pfam" id="PF03015">
    <property type="entry name" value="Sterile"/>
    <property type="match status" value="1"/>
</dbReference>
<dbReference type="InParanoid" id="A0A251TI47"/>
<gene>
    <name evidence="3" type="ORF">HannXRQ_Chr10g0291771</name>
    <name evidence="2" type="ORF">HanXRQr2_Chr10g0443971</name>
</gene>
<keyword evidence="4" id="KW-1185">Reference proteome</keyword>
<organism evidence="3 4">
    <name type="scientific">Helianthus annuus</name>
    <name type="common">Common sunflower</name>
    <dbReference type="NCBI Taxonomy" id="4232"/>
    <lineage>
        <taxon>Eukaryota</taxon>
        <taxon>Viridiplantae</taxon>
        <taxon>Streptophyta</taxon>
        <taxon>Embryophyta</taxon>
        <taxon>Tracheophyta</taxon>
        <taxon>Spermatophyta</taxon>
        <taxon>Magnoliopsida</taxon>
        <taxon>eudicotyledons</taxon>
        <taxon>Gunneridae</taxon>
        <taxon>Pentapetalae</taxon>
        <taxon>asterids</taxon>
        <taxon>campanulids</taxon>
        <taxon>Asterales</taxon>
        <taxon>Asteraceae</taxon>
        <taxon>Asteroideae</taxon>
        <taxon>Heliantheae alliance</taxon>
        <taxon>Heliantheae</taxon>
        <taxon>Helianthus</taxon>
    </lineage>
</organism>
<dbReference type="AlphaFoldDB" id="A0A251TI47"/>
<proteinExistence type="predicted"/>
<reference evidence="2" key="3">
    <citation type="submission" date="2020-06" db="EMBL/GenBank/DDBJ databases">
        <title>Helianthus annuus Genome sequencing and assembly Release 2.</title>
        <authorList>
            <person name="Gouzy J."/>
            <person name="Langlade N."/>
            <person name="Munos S."/>
        </authorList>
    </citation>
    <scope>NUCLEOTIDE SEQUENCE</scope>
    <source>
        <tissue evidence="2">Leaves</tissue>
    </source>
</reference>
<reference evidence="3" key="2">
    <citation type="submission" date="2017-02" db="EMBL/GenBank/DDBJ databases">
        <title>Sunflower complete genome.</title>
        <authorList>
            <person name="Langlade N."/>
            <person name="Munos S."/>
        </authorList>
    </citation>
    <scope>NUCLEOTIDE SEQUENCE [LARGE SCALE GENOMIC DNA]</scope>
    <source>
        <tissue evidence="3">Leaves</tissue>
    </source>
</reference>
<dbReference type="Proteomes" id="UP000215914">
    <property type="component" value="Chromosome 10"/>
</dbReference>
<name>A0A251TI47_HELAN</name>
<dbReference type="STRING" id="4232.A0A251TI47"/>
<evidence type="ECO:0000259" key="1">
    <source>
        <dbReference type="Pfam" id="PF03015"/>
    </source>
</evidence>
<keyword evidence="2" id="KW-0560">Oxidoreductase</keyword>
<sequence>MVLCHALDGLYTDLSRKLQIGTLFSDLFKHYSLSKAIYDDSNLKNLLNIYKENADDEAQVFFLNPSSINWKDYYMNTHLPGLVKYAIK</sequence>
<feature type="domain" description="Fatty acyl-CoA reductase C-terminal" evidence="1">
    <location>
        <begin position="14"/>
        <end position="88"/>
    </location>
</feature>